<evidence type="ECO:0008006" key="3">
    <source>
        <dbReference type="Google" id="ProtNLM"/>
    </source>
</evidence>
<sequence length="134" mass="15326">MWDDPVLTNIEEHFWENRNGEVEQQKNPETFDIPSKEIRINLKRGQAAKLAFDIQTQDEDGSVQVSGERMWVIVLKKTKGHFLGILDNEPGCIEPGSGYLETGCKLWFKPEHVIGIDNPPMDYLTSSYPNEFST</sequence>
<name>A0A3N2DMQ5_9GAMM</name>
<protein>
    <recommendedName>
        <fullName evidence="3">DUF2314 domain-containing protein</fullName>
    </recommendedName>
</protein>
<accession>A0A3N2DMQ5</accession>
<organism evidence="1 2">
    <name type="scientific">Sinobacterium caligoides</name>
    <dbReference type="NCBI Taxonomy" id="933926"/>
    <lineage>
        <taxon>Bacteria</taxon>
        <taxon>Pseudomonadati</taxon>
        <taxon>Pseudomonadota</taxon>
        <taxon>Gammaproteobacteria</taxon>
        <taxon>Cellvibrionales</taxon>
        <taxon>Spongiibacteraceae</taxon>
        <taxon>Sinobacterium</taxon>
    </lineage>
</organism>
<evidence type="ECO:0000313" key="2">
    <source>
        <dbReference type="Proteomes" id="UP000275394"/>
    </source>
</evidence>
<comment type="caution">
    <text evidence="1">The sequence shown here is derived from an EMBL/GenBank/DDBJ whole genome shotgun (WGS) entry which is preliminary data.</text>
</comment>
<keyword evidence="2" id="KW-1185">Reference proteome</keyword>
<proteinExistence type="predicted"/>
<dbReference type="EMBL" id="RKHR01000004">
    <property type="protein sequence ID" value="ROS01081.1"/>
    <property type="molecule type" value="Genomic_DNA"/>
</dbReference>
<reference evidence="1 2" key="1">
    <citation type="submission" date="2018-11" db="EMBL/GenBank/DDBJ databases">
        <title>Genomic Encyclopedia of Type Strains, Phase IV (KMG-IV): sequencing the most valuable type-strain genomes for metagenomic binning, comparative biology and taxonomic classification.</title>
        <authorList>
            <person name="Goeker M."/>
        </authorList>
    </citation>
    <scope>NUCLEOTIDE SEQUENCE [LARGE SCALE GENOMIC DNA]</scope>
    <source>
        <strain evidence="1 2">DSM 100316</strain>
    </source>
</reference>
<dbReference type="RefSeq" id="WP_123711914.1">
    <property type="nucleotide sequence ID" value="NZ_RKHR01000004.1"/>
</dbReference>
<dbReference type="AlphaFoldDB" id="A0A3N2DMQ5"/>
<dbReference type="Proteomes" id="UP000275394">
    <property type="component" value="Unassembled WGS sequence"/>
</dbReference>
<gene>
    <name evidence="1" type="ORF">EDC56_1506</name>
</gene>
<evidence type="ECO:0000313" key="1">
    <source>
        <dbReference type="EMBL" id="ROS01081.1"/>
    </source>
</evidence>
<dbReference type="OrthoDB" id="1551270at2"/>